<gene>
    <name evidence="2" type="ORF">D0Y65_031850</name>
</gene>
<dbReference type="CDD" id="cd22160">
    <property type="entry name" value="F-box_AtFBL13-like"/>
    <property type="match status" value="1"/>
</dbReference>
<comment type="caution">
    <text evidence="2">The sequence shown here is derived from an EMBL/GenBank/DDBJ whole genome shotgun (WGS) entry which is preliminary data.</text>
</comment>
<protein>
    <submittedName>
        <fullName evidence="2">F-box/FBD/LRR-repeat protein isoform A</fullName>
    </submittedName>
</protein>
<dbReference type="AlphaFoldDB" id="A0A445IAC8"/>
<organism evidence="2 3">
    <name type="scientific">Glycine soja</name>
    <name type="common">Wild soybean</name>
    <dbReference type="NCBI Taxonomy" id="3848"/>
    <lineage>
        <taxon>Eukaryota</taxon>
        <taxon>Viridiplantae</taxon>
        <taxon>Streptophyta</taxon>
        <taxon>Embryophyta</taxon>
        <taxon>Tracheophyta</taxon>
        <taxon>Spermatophyta</taxon>
        <taxon>Magnoliopsida</taxon>
        <taxon>eudicotyledons</taxon>
        <taxon>Gunneridae</taxon>
        <taxon>Pentapetalae</taxon>
        <taxon>rosids</taxon>
        <taxon>fabids</taxon>
        <taxon>Fabales</taxon>
        <taxon>Fabaceae</taxon>
        <taxon>Papilionoideae</taxon>
        <taxon>50 kb inversion clade</taxon>
        <taxon>NPAAA clade</taxon>
        <taxon>indigoferoid/millettioid clade</taxon>
        <taxon>Phaseoleae</taxon>
        <taxon>Glycine</taxon>
        <taxon>Glycine subgen. Soja</taxon>
    </lineage>
</organism>
<evidence type="ECO:0000313" key="3">
    <source>
        <dbReference type="Proteomes" id="UP000289340"/>
    </source>
</evidence>
<dbReference type="Pfam" id="PF08387">
    <property type="entry name" value="FBD"/>
    <property type="match status" value="1"/>
</dbReference>
<dbReference type="SMART" id="SM00579">
    <property type="entry name" value="FBD"/>
    <property type="match status" value="1"/>
</dbReference>
<dbReference type="SUPFAM" id="SSF81383">
    <property type="entry name" value="F-box domain"/>
    <property type="match status" value="1"/>
</dbReference>
<dbReference type="InterPro" id="IPR001810">
    <property type="entry name" value="F-box_dom"/>
</dbReference>
<dbReference type="Gramene" id="XM_028330687.1">
    <property type="protein sequence ID" value="XP_028186488.1"/>
    <property type="gene ID" value="LOC114373154"/>
</dbReference>
<accession>A0A445IAC8</accession>
<sequence length="501" mass="57064">MLHLHALSYDSIRYRHFVLSKIKLFNIVTNRARTRFFVVGMDSNAATMHGTTKQLKYGAKDIISQIHDSILGHILSFLPTMEAVQTSVLSTRWIDVWTSITNLKLNDGVLICSGKKMQKEQYEYFVNTMLLHLANLSIQSFSLCLTCFHYESSQVSAWISSILERGVQRLEIQYANKIFFPSHTLFSCNSLVQLVLQMRCTLSVPIFACLPNLQTLGLSGIKLVSDHESSTYSKDLVLSFPILKVFEAKGCEWSTKQNLCIQVPLLERFSIAMWNSLSNESCKSSIKIFSPHLTDFSYKGDLEQEIILLNTLSIRTASVVIVIDEDRKESMRRLGFQVHKLLTQICEVEQLKLLLYKVLVHAADIFTHLPVFGKLTYLQLNEVTGEALLNLLHNSPMLNTLILQNGVFDLNEDMLTSASVPQCFLSSLKVFQFKGFNVHEHELLLAKFVMANATVLERMTLSTAFWLQYSDIDMEKVKEQILSFPKRSSFVMIEFSHVNGS</sequence>
<dbReference type="InterPro" id="IPR050232">
    <property type="entry name" value="FBL13/AtMIF1-like"/>
</dbReference>
<dbReference type="Proteomes" id="UP000289340">
    <property type="component" value="Chromosome 11"/>
</dbReference>
<proteinExistence type="predicted"/>
<keyword evidence="3" id="KW-1185">Reference proteome</keyword>
<dbReference type="PANTHER" id="PTHR31900:SF32">
    <property type="entry name" value="F-BOX_RNI_FBD-LIKE DOMAIN PROTEIN"/>
    <property type="match status" value="1"/>
</dbReference>
<dbReference type="InterPro" id="IPR053781">
    <property type="entry name" value="F-box_AtFBL13-like"/>
</dbReference>
<dbReference type="PANTHER" id="PTHR31900">
    <property type="entry name" value="F-BOX/RNI SUPERFAMILY PROTEIN-RELATED"/>
    <property type="match status" value="1"/>
</dbReference>
<feature type="domain" description="FBD" evidence="1">
    <location>
        <begin position="422"/>
        <end position="496"/>
    </location>
</feature>
<name>A0A445IAC8_GLYSO</name>
<dbReference type="Pfam" id="PF00646">
    <property type="entry name" value="F-box"/>
    <property type="match status" value="1"/>
</dbReference>
<dbReference type="EMBL" id="QZWG01000011">
    <property type="protein sequence ID" value="RZB82967.1"/>
    <property type="molecule type" value="Genomic_DNA"/>
</dbReference>
<reference evidence="2 3" key="1">
    <citation type="submission" date="2018-09" db="EMBL/GenBank/DDBJ databases">
        <title>A high-quality reference genome of wild soybean provides a powerful tool to mine soybean genomes.</title>
        <authorList>
            <person name="Xie M."/>
            <person name="Chung C.Y.L."/>
            <person name="Li M.-W."/>
            <person name="Wong F.-L."/>
            <person name="Chan T.-F."/>
            <person name="Lam H.-M."/>
        </authorList>
    </citation>
    <scope>NUCLEOTIDE SEQUENCE [LARGE SCALE GENOMIC DNA]</scope>
    <source>
        <strain evidence="3">cv. W05</strain>
        <tissue evidence="2">Hypocotyl of etiolated seedlings</tissue>
    </source>
</reference>
<evidence type="ECO:0000259" key="1">
    <source>
        <dbReference type="SMART" id="SM00579"/>
    </source>
</evidence>
<dbReference type="InterPro" id="IPR036047">
    <property type="entry name" value="F-box-like_dom_sf"/>
</dbReference>
<evidence type="ECO:0000313" key="2">
    <source>
        <dbReference type="EMBL" id="RZB82967.1"/>
    </source>
</evidence>
<dbReference type="InterPro" id="IPR006566">
    <property type="entry name" value="FBD"/>
</dbReference>